<evidence type="ECO:0000259" key="4">
    <source>
        <dbReference type="Pfam" id="PF01420"/>
    </source>
</evidence>
<keyword evidence="2" id="KW-0680">Restriction system</keyword>
<dbReference type="GO" id="GO:0003677">
    <property type="term" value="F:DNA binding"/>
    <property type="evidence" value="ECO:0007669"/>
    <property type="project" value="UniProtKB-KW"/>
</dbReference>
<dbReference type="InterPro" id="IPR000055">
    <property type="entry name" value="Restrct_endonuc_typeI_TRD"/>
</dbReference>
<protein>
    <submittedName>
        <fullName evidence="5">Putative Type-1 restriction enzyme MjaXIP specificity protein</fullName>
    </submittedName>
</protein>
<organism evidence="5">
    <name type="scientific">Ralstonia solanacearum</name>
    <name type="common">Pseudomonas solanacearum</name>
    <dbReference type="NCBI Taxonomy" id="305"/>
    <lineage>
        <taxon>Bacteria</taxon>
        <taxon>Pseudomonadati</taxon>
        <taxon>Pseudomonadota</taxon>
        <taxon>Betaproteobacteria</taxon>
        <taxon>Burkholderiales</taxon>
        <taxon>Burkholderiaceae</taxon>
        <taxon>Ralstonia</taxon>
        <taxon>Ralstonia solanacearum species complex</taxon>
    </lineage>
</organism>
<evidence type="ECO:0000256" key="3">
    <source>
        <dbReference type="ARBA" id="ARBA00023125"/>
    </source>
</evidence>
<dbReference type="PANTHER" id="PTHR30408:SF12">
    <property type="entry name" value="TYPE I RESTRICTION ENZYME MJAVIII SPECIFICITY SUBUNIT"/>
    <property type="match status" value="1"/>
</dbReference>
<dbReference type="REBASE" id="134439">
    <property type="entry name" value="S.Rso236ORF30059P"/>
</dbReference>
<dbReference type="AlphaFoldDB" id="A0A0S4UZE8"/>
<sequence length="435" mass="48392">MSATHKQSYQPTRLVVLPSNWSVRRLSTLTKSYAGGTPDRSKPEYFEGDIPWVKSGEVNKRKITNTEERISDVALSESSAKIAEAGSVLVAMYGATAGKVARLKIDAAINQAVLSIRAAVNELDNDYLFWAMERNAEKLLAMCQGAAQPNLSKGLIDGLEIAIPPISEQQKIAAILTAVDDKLDVIARQIEATETLQRGLMQTLFSRGIGTQDADGRWVSHAEFKDSELGRIPASWEVRPIGSLFDVVERSVEMDDAQLYRRVTVKRRFGGIELRDELPGAAIKVKNQFSVEAGDFLISERQIVHGACGVLPSALTGALVSNEYLVLKAKPGTDVRYFNYMVQLLRFKKYFLLCSQGVDIEKFLFKPKDWLKKMVPVPLSEEQMQIADVLAMADQKLQVLKKKQSEYQALQRGLMQKLLSGEWLVKLEDTEPLAA</sequence>
<dbReference type="InterPro" id="IPR052021">
    <property type="entry name" value="Type-I_RS_S_subunit"/>
</dbReference>
<dbReference type="SUPFAM" id="SSF116734">
    <property type="entry name" value="DNA methylase specificity domain"/>
    <property type="match status" value="2"/>
</dbReference>
<name>A0A0S4UZE8_RALSL</name>
<dbReference type="Gene3D" id="3.90.220.20">
    <property type="entry name" value="DNA methylase specificity domains"/>
    <property type="match status" value="2"/>
</dbReference>
<dbReference type="Gene3D" id="1.10.287.1120">
    <property type="entry name" value="Bipartite methylase S protein"/>
    <property type="match status" value="1"/>
</dbReference>
<accession>A0A0S4UZE8</accession>
<dbReference type="PANTHER" id="PTHR30408">
    <property type="entry name" value="TYPE-1 RESTRICTION ENZYME ECOKI SPECIFICITY PROTEIN"/>
    <property type="match status" value="1"/>
</dbReference>
<evidence type="ECO:0000256" key="1">
    <source>
        <dbReference type="ARBA" id="ARBA00010923"/>
    </source>
</evidence>
<comment type="similarity">
    <text evidence="1">Belongs to the type-I restriction system S methylase family.</text>
</comment>
<dbReference type="InterPro" id="IPR044946">
    <property type="entry name" value="Restrct_endonuc_typeI_TRD_sf"/>
</dbReference>
<dbReference type="CDD" id="cd17515">
    <property type="entry name" value="RMtype1_S_MjaORF132P_Sau1132ORF3780P-TRD1-CR1_like"/>
    <property type="match status" value="1"/>
</dbReference>
<keyword evidence="3" id="KW-0238">DNA-binding</keyword>
<dbReference type="GO" id="GO:0009307">
    <property type="term" value="P:DNA restriction-modification system"/>
    <property type="evidence" value="ECO:0007669"/>
    <property type="project" value="UniProtKB-KW"/>
</dbReference>
<gene>
    <name evidence="5" type="ORF">RUN1985_v1_30060</name>
</gene>
<evidence type="ECO:0000256" key="2">
    <source>
        <dbReference type="ARBA" id="ARBA00022747"/>
    </source>
</evidence>
<dbReference type="Pfam" id="PF01420">
    <property type="entry name" value="Methylase_S"/>
    <property type="match status" value="1"/>
</dbReference>
<reference evidence="5" key="1">
    <citation type="submission" date="2015-10" db="EMBL/GenBank/DDBJ databases">
        <authorList>
            <person name="Gilbert D.G."/>
        </authorList>
    </citation>
    <scope>NUCLEOTIDE SEQUENCE</scope>
    <source>
        <strain evidence="5">Phyl III-seqv23</strain>
    </source>
</reference>
<feature type="domain" description="Type I restriction modification DNA specificity" evidence="4">
    <location>
        <begin position="18"/>
        <end position="191"/>
    </location>
</feature>
<evidence type="ECO:0000313" key="5">
    <source>
        <dbReference type="EMBL" id="CUV27145.1"/>
    </source>
</evidence>
<proteinExistence type="inferred from homology"/>
<dbReference type="EMBL" id="LN899824">
    <property type="protein sequence ID" value="CUV27145.1"/>
    <property type="molecule type" value="Genomic_DNA"/>
</dbReference>